<keyword evidence="1" id="KW-0175">Coiled coil</keyword>
<protein>
    <submittedName>
        <fullName evidence="4">Uncharacterized protein</fullName>
    </submittedName>
</protein>
<feature type="compositionally biased region" description="Polar residues" evidence="2">
    <location>
        <begin position="68"/>
        <end position="78"/>
    </location>
</feature>
<keyword evidence="3" id="KW-0812">Transmembrane</keyword>
<evidence type="ECO:0000313" key="5">
    <source>
        <dbReference type="Proteomes" id="UP001054902"/>
    </source>
</evidence>
<reference evidence="4 5" key="1">
    <citation type="journal article" date="2021" name="Sci. Rep.">
        <title>The genome of the diatom Chaetoceros tenuissimus carries an ancient integrated fragment of an extant virus.</title>
        <authorList>
            <person name="Hongo Y."/>
            <person name="Kimura K."/>
            <person name="Takaki Y."/>
            <person name="Yoshida Y."/>
            <person name="Baba S."/>
            <person name="Kobayashi G."/>
            <person name="Nagasaki K."/>
            <person name="Hano T."/>
            <person name="Tomaru Y."/>
        </authorList>
    </citation>
    <scope>NUCLEOTIDE SEQUENCE [LARGE SCALE GENOMIC DNA]</scope>
    <source>
        <strain evidence="4 5">NIES-3715</strain>
    </source>
</reference>
<proteinExistence type="predicted"/>
<keyword evidence="5" id="KW-1185">Reference proteome</keyword>
<dbReference type="Proteomes" id="UP001054902">
    <property type="component" value="Unassembled WGS sequence"/>
</dbReference>
<organism evidence="4 5">
    <name type="scientific">Chaetoceros tenuissimus</name>
    <dbReference type="NCBI Taxonomy" id="426638"/>
    <lineage>
        <taxon>Eukaryota</taxon>
        <taxon>Sar</taxon>
        <taxon>Stramenopiles</taxon>
        <taxon>Ochrophyta</taxon>
        <taxon>Bacillariophyta</taxon>
        <taxon>Coscinodiscophyceae</taxon>
        <taxon>Chaetocerotophycidae</taxon>
        <taxon>Chaetocerotales</taxon>
        <taxon>Chaetocerotaceae</taxon>
        <taxon>Chaetoceros</taxon>
    </lineage>
</organism>
<feature type="compositionally biased region" description="Polar residues" evidence="2">
    <location>
        <begin position="1"/>
        <end position="11"/>
    </location>
</feature>
<name>A0AAD3H8K2_9STRA</name>
<evidence type="ECO:0000256" key="3">
    <source>
        <dbReference type="SAM" id="Phobius"/>
    </source>
</evidence>
<evidence type="ECO:0000256" key="2">
    <source>
        <dbReference type="SAM" id="MobiDB-lite"/>
    </source>
</evidence>
<evidence type="ECO:0000313" key="4">
    <source>
        <dbReference type="EMBL" id="GFH53973.1"/>
    </source>
</evidence>
<comment type="caution">
    <text evidence="4">The sequence shown here is derived from an EMBL/GenBank/DDBJ whole genome shotgun (WGS) entry which is preliminary data.</text>
</comment>
<keyword evidence="3" id="KW-0472">Membrane</keyword>
<feature type="transmembrane region" description="Helical" evidence="3">
    <location>
        <begin position="502"/>
        <end position="523"/>
    </location>
</feature>
<accession>A0AAD3H8K2</accession>
<keyword evidence="3" id="KW-1133">Transmembrane helix</keyword>
<dbReference type="EMBL" id="BLLK01000047">
    <property type="protein sequence ID" value="GFH53973.1"/>
    <property type="molecule type" value="Genomic_DNA"/>
</dbReference>
<feature type="coiled-coil region" evidence="1">
    <location>
        <begin position="134"/>
        <end position="161"/>
    </location>
</feature>
<dbReference type="AlphaFoldDB" id="A0AAD3H8K2"/>
<feature type="region of interest" description="Disordered" evidence="2">
    <location>
        <begin position="1"/>
        <end position="42"/>
    </location>
</feature>
<evidence type="ECO:0000256" key="1">
    <source>
        <dbReference type="SAM" id="Coils"/>
    </source>
</evidence>
<feature type="compositionally biased region" description="Polar residues" evidence="2">
    <location>
        <begin position="106"/>
        <end position="129"/>
    </location>
</feature>
<feature type="region of interest" description="Disordered" evidence="2">
    <location>
        <begin position="61"/>
        <end position="129"/>
    </location>
</feature>
<gene>
    <name evidence="4" type="ORF">CTEN210_10449</name>
</gene>
<sequence>MFSLGKNTSSAKKQRTQRFAGSPFGSFLNRKRKADESTAQINDSSLKQDLSFLAFSQHPTLDKENRQVNDNSLSNESLVPNPDNPKNDTKSLSQDSLLDETMTDYHPTSMNDQVSPLTSQATTQDCSTTDSNEKTRLHELIQDLQNQLAITNSELATTRVQLQAADATIDELRAGELPPLPDQPLKNNLLYWLHMERGGNMEKMYREEDQENLPFDISQFNDHAYQTFNNESLENDGEFTLERQRDKTVKVNFEDDPNAKVKYNKAPPLTNQDLPVALYKSIQELQNGKIDEDEFAKRFECTIHGKNVSKYKGKKYKLVIIAKMKSCANFEKWTKVKYLNLAQVLVQKSKLDSSDLLPNGGGYCASLVDDLIIMEASKFNFRIHEPQCIALVKEDPYGIVRYDNIRRYAQKQATLLSPADRAGEERMVHQNNAMNVLAETDEPLYESCKNKMDKIERECNGEIFILNEAELIPGERPEEMVTRFRFGRVQVQQTLARSWLCFVYFIFMHPCYLVIIYILYLGIMPMKPLADGAFVLRKNKDDPSKIDLIATKQNLSGDLYHWKTFEAAMELKEIKGELFIRYVKGMKAKIKKNMKKAVQREEEERKKLVENM</sequence>